<feature type="binding site" evidence="8">
    <location>
        <position position="391"/>
    </location>
    <ligand>
        <name>[4Fe-4S] cluster</name>
        <dbReference type="ChEBI" id="CHEBI:49883"/>
        <label>2</label>
    </ligand>
</feature>
<feature type="compositionally biased region" description="Low complexity" evidence="9">
    <location>
        <begin position="544"/>
        <end position="568"/>
    </location>
</feature>
<comment type="similarity">
    <text evidence="8">Belongs to the 4Fe4S bacterial-type ferredoxin family. RnfC subfamily.</text>
</comment>
<dbReference type="NCBIfam" id="NF003454">
    <property type="entry name" value="PRK05035.1"/>
    <property type="match status" value="1"/>
</dbReference>
<dbReference type="Gene3D" id="3.40.50.11540">
    <property type="entry name" value="NADH-ubiquinone oxidoreductase 51kDa subunit"/>
    <property type="match status" value="1"/>
</dbReference>
<evidence type="ECO:0000256" key="9">
    <source>
        <dbReference type="SAM" id="MobiDB-lite"/>
    </source>
</evidence>
<dbReference type="RefSeq" id="WP_207894067.1">
    <property type="nucleotide sequence ID" value="NZ_JACIGF010000005.1"/>
</dbReference>
<comment type="subunit">
    <text evidence="8">The complex is composed of six subunits: RnfA, RnfB, RnfC, RnfD, RnfE and RnfG.</text>
</comment>
<keyword evidence="2 8" id="KW-0004">4Fe-4S</keyword>
<comment type="cofactor">
    <cofactor evidence="8">
        <name>[4Fe-4S] cluster</name>
        <dbReference type="ChEBI" id="CHEBI:49883"/>
    </cofactor>
    <text evidence="8">Binds 2 [4Fe-4S] clusters per subunit.</text>
</comment>
<feature type="domain" description="4Fe-4S ferredoxin-type" evidence="10">
    <location>
        <begin position="411"/>
        <end position="440"/>
    </location>
</feature>
<dbReference type="AlphaFoldDB" id="A0A4R2PIK6"/>
<keyword evidence="8" id="KW-0997">Cell inner membrane</keyword>
<dbReference type="InterPro" id="IPR026902">
    <property type="entry name" value="RnfC_N"/>
</dbReference>
<evidence type="ECO:0000256" key="6">
    <source>
        <dbReference type="ARBA" id="ARBA00023004"/>
    </source>
</evidence>
<dbReference type="Pfam" id="PF01512">
    <property type="entry name" value="Complex1_51K"/>
    <property type="match status" value="1"/>
</dbReference>
<feature type="compositionally biased region" description="Low complexity" evidence="9">
    <location>
        <begin position="514"/>
        <end position="527"/>
    </location>
</feature>
<sequence>MSPVPLFGRFDPARLFSFKGGVHPETRKHLSAERAIEDMPLPALLRVPLLQHVGAEAEPLVARGDTVLKGQLIGKASGPISANVHAPTSGQVIAVGPFPAPHPSGLPVTTVTIRPDGADRWGPRLAKPHVATAAPETLAAQVAEAGIVGLGGATFPASVKLNLRARYDLDTLIINAAECEPYLTCDDRLMRERADEVADGAGIMARALGVRRVIVAIESNKPLAIEAMTRHRHVLDHVLQIKTVPSQYPMGSEKHLVKTLTGKETPARALTAEMGVVVHNAATAHAVHLALRYGEPLISRVVTVSGRGVARPANLRVPIGTPVADVLAHCGGLVATPERLLLGGPMMGQPIQNPRVPVIKGTNGILALTAGEARDQRVMPCIRCGLCVQVCPMGLTPFELKARIDAGDLDGAARVGLLDCLQCGCCSFACPSNRPLVQTIQYAKGKLAERDSAQHQREEAKRLAAARTARLAAIAEAKRAAMAQRKAEMAAKKKRAGQATTETAAKAPIPPAPSAEAPKAPPAGAQPDVQPAAPTDAPTDVQPGAQPDAQLGAQLGALANAKAGAQVEARADAKADAREAVE</sequence>
<dbReference type="NCBIfam" id="TIGR01945">
    <property type="entry name" value="rnfC"/>
    <property type="match status" value="1"/>
</dbReference>
<dbReference type="GO" id="GO:0046872">
    <property type="term" value="F:metal ion binding"/>
    <property type="evidence" value="ECO:0007669"/>
    <property type="project" value="UniProtKB-KW"/>
</dbReference>
<dbReference type="SUPFAM" id="SSF142019">
    <property type="entry name" value="Nqo1 FMN-binding domain-like"/>
    <property type="match status" value="1"/>
</dbReference>
<dbReference type="SUPFAM" id="SSF46548">
    <property type="entry name" value="alpha-helical ferredoxin"/>
    <property type="match status" value="1"/>
</dbReference>
<keyword evidence="3 8" id="KW-0479">Metal-binding</keyword>
<evidence type="ECO:0000256" key="1">
    <source>
        <dbReference type="ARBA" id="ARBA00022448"/>
    </source>
</evidence>
<evidence type="ECO:0000256" key="7">
    <source>
        <dbReference type="ARBA" id="ARBA00023014"/>
    </source>
</evidence>
<dbReference type="Proteomes" id="UP000295399">
    <property type="component" value="Unassembled WGS sequence"/>
</dbReference>
<keyword evidence="4 8" id="KW-0677">Repeat</keyword>
<feature type="binding site" evidence="8">
    <location>
        <position position="384"/>
    </location>
    <ligand>
        <name>[4Fe-4S] cluster</name>
        <dbReference type="ChEBI" id="CHEBI:49883"/>
        <label>1</label>
    </ligand>
</feature>
<keyword evidence="8" id="KW-0472">Membrane</keyword>
<keyword evidence="1 8" id="KW-0813">Transport</keyword>
<dbReference type="EMBL" id="SLXO01000005">
    <property type="protein sequence ID" value="TCP34524.1"/>
    <property type="molecule type" value="Genomic_DNA"/>
</dbReference>
<dbReference type="InterPro" id="IPR011538">
    <property type="entry name" value="Nuo51_FMN-bd"/>
</dbReference>
<gene>
    <name evidence="8" type="primary">rnfC</name>
    <name evidence="11" type="ORF">EV659_105152</name>
</gene>
<feature type="domain" description="4Fe-4S ferredoxin-type" evidence="10">
    <location>
        <begin position="370"/>
        <end position="401"/>
    </location>
</feature>
<feature type="region of interest" description="Disordered" evidence="9">
    <location>
        <begin position="485"/>
        <end position="582"/>
    </location>
</feature>
<keyword evidence="5 8" id="KW-0249">Electron transport</keyword>
<dbReference type="PROSITE" id="PS00198">
    <property type="entry name" value="4FE4S_FER_1"/>
    <property type="match status" value="1"/>
</dbReference>
<evidence type="ECO:0000313" key="12">
    <source>
        <dbReference type="Proteomes" id="UP000295399"/>
    </source>
</evidence>
<evidence type="ECO:0000256" key="8">
    <source>
        <dbReference type="HAMAP-Rule" id="MF_00461"/>
    </source>
</evidence>
<dbReference type="InterPro" id="IPR019554">
    <property type="entry name" value="Soluble_ligand-bd"/>
</dbReference>
<evidence type="ECO:0000259" key="10">
    <source>
        <dbReference type="PROSITE" id="PS51379"/>
    </source>
</evidence>
<dbReference type="GO" id="GO:0022900">
    <property type="term" value="P:electron transport chain"/>
    <property type="evidence" value="ECO:0007669"/>
    <property type="project" value="UniProtKB-UniRule"/>
</dbReference>
<proteinExistence type="inferred from homology"/>
<comment type="subcellular location">
    <subcellularLocation>
        <location evidence="8">Cell inner membrane</location>
        <topology evidence="8">Peripheral membrane protein</topology>
    </subcellularLocation>
</comment>
<feature type="binding site" evidence="8">
    <location>
        <position position="423"/>
    </location>
    <ligand>
        <name>[4Fe-4S] cluster</name>
        <dbReference type="ChEBI" id="CHEBI:49883"/>
        <label>2</label>
    </ligand>
</feature>
<keyword evidence="8" id="KW-1003">Cell membrane</keyword>
<dbReference type="FunCoup" id="A0A4R2PIK6">
    <property type="interactions" value="48"/>
</dbReference>
<evidence type="ECO:0000256" key="5">
    <source>
        <dbReference type="ARBA" id="ARBA00022982"/>
    </source>
</evidence>
<keyword evidence="12" id="KW-1185">Reference proteome</keyword>
<keyword evidence="8" id="KW-1278">Translocase</keyword>
<feature type="binding site" evidence="8">
    <location>
        <position position="387"/>
    </location>
    <ligand>
        <name>[4Fe-4S] cluster</name>
        <dbReference type="ChEBI" id="CHEBI:49883"/>
        <label>1</label>
    </ligand>
</feature>
<dbReference type="InterPro" id="IPR010208">
    <property type="entry name" value="Ion_transpt_RnfC/RsxC"/>
</dbReference>
<dbReference type="HAMAP" id="MF_00461">
    <property type="entry name" value="RsxC_RnfC"/>
    <property type="match status" value="1"/>
</dbReference>
<feature type="compositionally biased region" description="Basic and acidic residues" evidence="9">
    <location>
        <begin position="569"/>
        <end position="582"/>
    </location>
</feature>
<keyword evidence="7 8" id="KW-0411">Iron-sulfur</keyword>
<dbReference type="GO" id="GO:0005886">
    <property type="term" value="C:plasma membrane"/>
    <property type="evidence" value="ECO:0007669"/>
    <property type="project" value="UniProtKB-SubCell"/>
</dbReference>
<keyword evidence="6 8" id="KW-0408">Iron</keyword>
<reference evidence="11 12" key="1">
    <citation type="submission" date="2019-03" db="EMBL/GenBank/DDBJ databases">
        <title>Genomic Encyclopedia of Type Strains, Phase IV (KMG-IV): sequencing the most valuable type-strain genomes for metagenomic binning, comparative biology and taxonomic classification.</title>
        <authorList>
            <person name="Goeker M."/>
        </authorList>
    </citation>
    <scope>NUCLEOTIDE SEQUENCE [LARGE SCALE GENOMIC DNA]</scope>
    <source>
        <strain evidence="11 12">DSM 2132</strain>
    </source>
</reference>
<comment type="caution">
    <text evidence="11">The sequence shown here is derived from an EMBL/GenBank/DDBJ whole genome shotgun (WGS) entry which is preliminary data.</text>
</comment>
<dbReference type="InterPro" id="IPR017896">
    <property type="entry name" value="4Fe4S_Fe-S-bd"/>
</dbReference>
<dbReference type="PROSITE" id="PS51379">
    <property type="entry name" value="4FE4S_FER_2"/>
    <property type="match status" value="2"/>
</dbReference>
<dbReference type="GO" id="GO:0051539">
    <property type="term" value="F:4 iron, 4 sulfur cluster binding"/>
    <property type="evidence" value="ECO:0007669"/>
    <property type="project" value="UniProtKB-KW"/>
</dbReference>
<dbReference type="EC" id="7.-.-.-" evidence="8"/>
<evidence type="ECO:0000256" key="4">
    <source>
        <dbReference type="ARBA" id="ARBA00022737"/>
    </source>
</evidence>
<feature type="binding site" evidence="8">
    <location>
        <position position="381"/>
    </location>
    <ligand>
        <name>[4Fe-4S] cluster</name>
        <dbReference type="ChEBI" id="CHEBI:49883"/>
        <label>1</label>
    </ligand>
</feature>
<evidence type="ECO:0000256" key="3">
    <source>
        <dbReference type="ARBA" id="ARBA00022723"/>
    </source>
</evidence>
<accession>A0A4R2PIK6</accession>
<dbReference type="Pfam" id="PF12838">
    <property type="entry name" value="Fer4_7"/>
    <property type="match status" value="1"/>
</dbReference>
<organism evidence="11 12">
    <name type="scientific">Rhodothalassium salexigens DSM 2132</name>
    <dbReference type="NCBI Taxonomy" id="1188247"/>
    <lineage>
        <taxon>Bacteria</taxon>
        <taxon>Pseudomonadati</taxon>
        <taxon>Pseudomonadota</taxon>
        <taxon>Alphaproteobacteria</taxon>
        <taxon>Rhodothalassiales</taxon>
        <taxon>Rhodothalassiaceae</taxon>
        <taxon>Rhodothalassium</taxon>
    </lineage>
</organism>
<dbReference type="PANTHER" id="PTHR43034">
    <property type="entry name" value="ION-TRANSLOCATING OXIDOREDUCTASE COMPLEX SUBUNIT C"/>
    <property type="match status" value="1"/>
</dbReference>
<evidence type="ECO:0000313" key="11">
    <source>
        <dbReference type="EMBL" id="TCP34524.1"/>
    </source>
</evidence>
<feature type="binding site" evidence="8">
    <location>
        <position position="426"/>
    </location>
    <ligand>
        <name>[4Fe-4S] cluster</name>
        <dbReference type="ChEBI" id="CHEBI:49883"/>
        <label>2</label>
    </ligand>
</feature>
<dbReference type="GO" id="GO:0009055">
    <property type="term" value="F:electron transfer activity"/>
    <property type="evidence" value="ECO:0007669"/>
    <property type="project" value="InterPro"/>
</dbReference>
<dbReference type="PANTHER" id="PTHR43034:SF2">
    <property type="entry name" value="ION-TRANSLOCATING OXIDOREDUCTASE COMPLEX SUBUNIT C"/>
    <property type="match status" value="1"/>
</dbReference>
<protein>
    <recommendedName>
        <fullName evidence="8">Ion-translocating oxidoreductase complex subunit C</fullName>
        <ecNumber evidence="8">7.-.-.-</ecNumber>
    </recommendedName>
    <alternativeName>
        <fullName evidence="8">Rnf electron transport complex subunit C</fullName>
    </alternativeName>
</protein>
<evidence type="ECO:0000256" key="2">
    <source>
        <dbReference type="ARBA" id="ARBA00022485"/>
    </source>
</evidence>
<feature type="binding site" evidence="8">
    <location>
        <position position="430"/>
    </location>
    <ligand>
        <name>[4Fe-4S] cluster</name>
        <dbReference type="ChEBI" id="CHEBI:49883"/>
        <label>1</label>
    </ligand>
</feature>
<dbReference type="InParanoid" id="A0A4R2PIK6"/>
<feature type="binding site" evidence="8">
    <location>
        <position position="420"/>
    </location>
    <ligand>
        <name>[4Fe-4S] cluster</name>
        <dbReference type="ChEBI" id="CHEBI:49883"/>
        <label>2</label>
    </ligand>
</feature>
<dbReference type="Gene3D" id="3.30.70.3270">
    <property type="match status" value="1"/>
</dbReference>
<dbReference type="InterPro" id="IPR017900">
    <property type="entry name" value="4Fe4S_Fe_S_CS"/>
</dbReference>
<dbReference type="Pfam" id="PF10531">
    <property type="entry name" value="SLBB"/>
    <property type="match status" value="1"/>
</dbReference>
<name>A0A4R2PIK6_RHOSA</name>
<dbReference type="InterPro" id="IPR037225">
    <property type="entry name" value="Nuo51_FMN-bd_sf"/>
</dbReference>
<comment type="function">
    <text evidence="8">Part of a membrane-bound complex that couples electron transfer with translocation of ions across the membrane.</text>
</comment>
<dbReference type="Pfam" id="PF13375">
    <property type="entry name" value="RnfC_N"/>
    <property type="match status" value="1"/>
</dbReference>